<name>A0A6J7XXG2_9ZZZZ</name>
<dbReference type="EMBL" id="CAFBSG010000034">
    <property type="protein sequence ID" value="CAB5241228.1"/>
    <property type="molecule type" value="Genomic_DNA"/>
</dbReference>
<reference evidence="1" key="1">
    <citation type="submission" date="2020-05" db="EMBL/GenBank/DDBJ databases">
        <authorList>
            <person name="Chiriac C."/>
            <person name="Salcher M."/>
            <person name="Ghai R."/>
            <person name="Kavagutti S V."/>
        </authorList>
    </citation>
    <scope>NUCLEOTIDE SEQUENCE</scope>
</reference>
<sequence length="91" mass="10592">MYFGFPPSSYWITKRTIGELALKVASPELMLAMKIKASRGRRDNEDVVELLRILGLSSIEEVLTIYENVYAQEEMNFEMMELVTQFLENRP</sequence>
<dbReference type="AlphaFoldDB" id="A0A6J7XXG2"/>
<protein>
    <submittedName>
        <fullName evidence="1">Unannotated protein</fullName>
    </submittedName>
</protein>
<organism evidence="1">
    <name type="scientific">freshwater metagenome</name>
    <dbReference type="NCBI Taxonomy" id="449393"/>
    <lineage>
        <taxon>unclassified sequences</taxon>
        <taxon>metagenomes</taxon>
        <taxon>ecological metagenomes</taxon>
    </lineage>
</organism>
<accession>A0A6J7XXG2</accession>
<proteinExistence type="predicted"/>
<evidence type="ECO:0000313" key="1">
    <source>
        <dbReference type="EMBL" id="CAB5241228.1"/>
    </source>
</evidence>
<gene>
    <name evidence="1" type="ORF">UFOPK3554_01310</name>
</gene>